<organism evidence="1 2">
    <name type="scientific">Perkinsus chesapeaki</name>
    <name type="common">Clam parasite</name>
    <name type="synonym">Perkinsus andrewsi</name>
    <dbReference type="NCBI Taxonomy" id="330153"/>
    <lineage>
        <taxon>Eukaryota</taxon>
        <taxon>Sar</taxon>
        <taxon>Alveolata</taxon>
        <taxon>Perkinsozoa</taxon>
        <taxon>Perkinsea</taxon>
        <taxon>Perkinsida</taxon>
        <taxon>Perkinsidae</taxon>
        <taxon>Perkinsus</taxon>
    </lineage>
</organism>
<gene>
    <name evidence="1" type="ORF">FOL47_007403</name>
</gene>
<dbReference type="Proteomes" id="UP000591131">
    <property type="component" value="Unassembled WGS sequence"/>
</dbReference>
<reference evidence="1 2" key="1">
    <citation type="submission" date="2020-04" db="EMBL/GenBank/DDBJ databases">
        <title>Perkinsus chesapeaki whole genome sequence.</title>
        <authorList>
            <person name="Bogema D.R."/>
        </authorList>
    </citation>
    <scope>NUCLEOTIDE SEQUENCE [LARGE SCALE GENOMIC DNA]</scope>
    <source>
        <strain evidence="1">ATCC PRA-425</strain>
    </source>
</reference>
<name>A0A7J6LL41_PERCH</name>
<sequence length="137" mass="14759">GEDYLCCSNGCGHICKRGVSQEEYNKLADFDNRPVTAFTILIGFNNGVDMDEISASLNSGVIASGLSLPPASVNLSLLRALRMATIKVKTSNQADAEGMKELLKSMPEVAGAVNSTEIEWTYAEVNARQPSMDIEEI</sequence>
<keyword evidence="2" id="KW-1185">Reference proteome</keyword>
<dbReference type="EMBL" id="JAAPAO010000437">
    <property type="protein sequence ID" value="KAF4659836.1"/>
    <property type="molecule type" value="Genomic_DNA"/>
</dbReference>
<evidence type="ECO:0000313" key="2">
    <source>
        <dbReference type="Proteomes" id="UP000591131"/>
    </source>
</evidence>
<feature type="non-terminal residue" evidence="1">
    <location>
        <position position="1"/>
    </location>
</feature>
<evidence type="ECO:0000313" key="1">
    <source>
        <dbReference type="EMBL" id="KAF4659836.1"/>
    </source>
</evidence>
<protein>
    <submittedName>
        <fullName evidence="1">Uncharacterized protein</fullName>
    </submittedName>
</protein>
<accession>A0A7J6LL41</accession>
<proteinExistence type="predicted"/>
<dbReference type="AlphaFoldDB" id="A0A7J6LL41"/>
<dbReference type="OrthoDB" id="10515658at2759"/>
<comment type="caution">
    <text evidence="1">The sequence shown here is derived from an EMBL/GenBank/DDBJ whole genome shotgun (WGS) entry which is preliminary data.</text>
</comment>